<dbReference type="Pfam" id="PF12686">
    <property type="entry name" value="DUF3800"/>
    <property type="match status" value="1"/>
</dbReference>
<protein>
    <submittedName>
        <fullName evidence="1">Uncharacterized protein DUF3800</fullName>
    </submittedName>
</protein>
<dbReference type="AlphaFoldDB" id="A0A542YF14"/>
<reference evidence="1 2" key="1">
    <citation type="submission" date="2019-06" db="EMBL/GenBank/DDBJ databases">
        <title>Sequencing the genomes of 1000 actinobacteria strains.</title>
        <authorList>
            <person name="Klenk H.-P."/>
        </authorList>
    </citation>
    <scope>NUCLEOTIDE SEQUENCE [LARGE SCALE GENOMIC DNA]</scope>
    <source>
        <strain evidence="1 2">DSM 26477</strain>
    </source>
</reference>
<dbReference type="EMBL" id="VFOM01000002">
    <property type="protein sequence ID" value="TQL46660.1"/>
    <property type="molecule type" value="Genomic_DNA"/>
</dbReference>
<name>A0A542YF14_9MICO</name>
<evidence type="ECO:0000313" key="1">
    <source>
        <dbReference type="EMBL" id="TQL46660.1"/>
    </source>
</evidence>
<dbReference type="OrthoDB" id="3684031at2"/>
<gene>
    <name evidence="1" type="ORF">FB562_2184</name>
</gene>
<proteinExistence type="predicted"/>
<keyword evidence="2" id="KW-1185">Reference proteome</keyword>
<evidence type="ECO:0000313" key="2">
    <source>
        <dbReference type="Proteomes" id="UP000317998"/>
    </source>
</evidence>
<sequence>MLHAYIDESGERGHGNLASDHFVLSASVVRDSNFDNIEVTLASLRTDLNRAAGSYVAWKNIRSHSQRLHIARTLGRQGWMKVVSVVACKRHLFVGQLNESQMYLYQLRFLLERLSWMGRKHREVVSYTVAHIIRFKLSDLREYETKLRGMPTEIDWRWLDPAGGTIDQPQRLEPLQLADLVASATGAAFNADSFGNVETRYLIELGPRLYRQSPDSAVTSYGLKMHPWTGTTKAAYPWIATL</sequence>
<dbReference type="Proteomes" id="UP000317998">
    <property type="component" value="Unassembled WGS sequence"/>
</dbReference>
<accession>A0A542YF14</accession>
<dbReference type="InterPro" id="IPR024524">
    <property type="entry name" value="DUF3800"/>
</dbReference>
<dbReference type="RefSeq" id="WP_141881311.1">
    <property type="nucleotide sequence ID" value="NZ_VFOM01000002.1"/>
</dbReference>
<comment type="caution">
    <text evidence="1">The sequence shown here is derived from an EMBL/GenBank/DDBJ whole genome shotgun (WGS) entry which is preliminary data.</text>
</comment>
<organism evidence="1 2">
    <name type="scientific">Homoserinimonas aerilata</name>
    <dbReference type="NCBI Taxonomy" id="1162970"/>
    <lineage>
        <taxon>Bacteria</taxon>
        <taxon>Bacillati</taxon>
        <taxon>Actinomycetota</taxon>
        <taxon>Actinomycetes</taxon>
        <taxon>Micrococcales</taxon>
        <taxon>Microbacteriaceae</taxon>
        <taxon>Homoserinimonas</taxon>
    </lineage>
</organism>